<evidence type="ECO:0000259" key="2">
    <source>
        <dbReference type="Pfam" id="PF01648"/>
    </source>
</evidence>
<dbReference type="PANTHER" id="PTHR12215">
    <property type="entry name" value="PHOSPHOPANTETHEINE TRANSFERASE"/>
    <property type="match status" value="1"/>
</dbReference>
<dbReference type="GO" id="GO:0019878">
    <property type="term" value="P:lysine biosynthetic process via aminoadipic acid"/>
    <property type="evidence" value="ECO:0007669"/>
    <property type="project" value="TreeGrafter"/>
</dbReference>
<accession>A0A381PZN1</accession>
<dbReference type="InterPro" id="IPR008278">
    <property type="entry name" value="4-PPantetheinyl_Trfase_dom"/>
</dbReference>
<feature type="non-terminal residue" evidence="3">
    <location>
        <position position="1"/>
    </location>
</feature>
<dbReference type="GO" id="GO:0005829">
    <property type="term" value="C:cytosol"/>
    <property type="evidence" value="ECO:0007669"/>
    <property type="project" value="TreeGrafter"/>
</dbReference>
<sequence>VPSHLQPGSDGRPDRAIDHVADRWRRGRAWEPALDDVIDVWRFNLEVEDGDWAILAPEETQTANRIVVEEQRDRKASARAHLRRILARYLGTLPQDVQFTYGEHGKPMLAEHDDPCFNLSHSESQGLAAVSRGTRIGVDLEFTREGREFTEIADRFFSQAESAALRALPPEARPGAFYRAWTRKEAYLKAWGTGLSFASNRFTLDYVGEGPGNLLATEMPEDDVSRWHFKDVELGPAYTGALCLEGPERPIRWWAI</sequence>
<reference evidence="3" key="1">
    <citation type="submission" date="2018-05" db="EMBL/GenBank/DDBJ databases">
        <authorList>
            <person name="Lanie J.A."/>
            <person name="Ng W.-L."/>
            <person name="Kazmierczak K.M."/>
            <person name="Andrzejewski T.M."/>
            <person name="Davidsen T.M."/>
            <person name="Wayne K.J."/>
            <person name="Tettelin H."/>
            <person name="Glass J.I."/>
            <person name="Rusch D."/>
            <person name="Podicherti R."/>
            <person name="Tsui H.-C.T."/>
            <person name="Winkler M.E."/>
        </authorList>
    </citation>
    <scope>NUCLEOTIDE SEQUENCE</scope>
</reference>
<keyword evidence="1" id="KW-0808">Transferase</keyword>
<dbReference type="InterPro" id="IPR050559">
    <property type="entry name" value="P-Pant_transferase_sf"/>
</dbReference>
<proteinExistence type="predicted"/>
<protein>
    <recommendedName>
        <fullName evidence="2">4'-phosphopantetheinyl transferase domain-containing protein</fullName>
    </recommendedName>
</protein>
<dbReference type="Gene3D" id="3.90.470.20">
    <property type="entry name" value="4'-phosphopantetheinyl transferase domain"/>
    <property type="match status" value="2"/>
</dbReference>
<dbReference type="GO" id="GO:0008897">
    <property type="term" value="F:holo-[acyl-carrier-protein] synthase activity"/>
    <property type="evidence" value="ECO:0007669"/>
    <property type="project" value="InterPro"/>
</dbReference>
<dbReference type="GO" id="GO:0000287">
    <property type="term" value="F:magnesium ion binding"/>
    <property type="evidence" value="ECO:0007669"/>
    <property type="project" value="InterPro"/>
</dbReference>
<dbReference type="Pfam" id="PF01648">
    <property type="entry name" value="ACPS"/>
    <property type="match status" value="1"/>
</dbReference>
<dbReference type="PANTHER" id="PTHR12215:SF10">
    <property type="entry name" value="L-AMINOADIPATE-SEMIALDEHYDE DEHYDROGENASE-PHOSPHOPANTETHEINYL TRANSFERASE"/>
    <property type="match status" value="1"/>
</dbReference>
<name>A0A381PZN1_9ZZZZ</name>
<organism evidence="3">
    <name type="scientific">marine metagenome</name>
    <dbReference type="NCBI Taxonomy" id="408172"/>
    <lineage>
        <taxon>unclassified sequences</taxon>
        <taxon>metagenomes</taxon>
        <taxon>ecological metagenomes</taxon>
    </lineage>
</organism>
<evidence type="ECO:0000313" key="3">
    <source>
        <dbReference type="EMBL" id="SUZ71437.1"/>
    </source>
</evidence>
<dbReference type="EMBL" id="UINC01001121">
    <property type="protein sequence ID" value="SUZ71437.1"/>
    <property type="molecule type" value="Genomic_DNA"/>
</dbReference>
<dbReference type="AlphaFoldDB" id="A0A381PZN1"/>
<evidence type="ECO:0000256" key="1">
    <source>
        <dbReference type="ARBA" id="ARBA00022679"/>
    </source>
</evidence>
<gene>
    <name evidence="3" type="ORF">METZ01_LOCUS24291</name>
</gene>
<dbReference type="SUPFAM" id="SSF56214">
    <property type="entry name" value="4'-phosphopantetheinyl transferase"/>
    <property type="match status" value="2"/>
</dbReference>
<feature type="domain" description="4'-phosphopantetheinyl transferase" evidence="2">
    <location>
        <begin position="135"/>
        <end position="232"/>
    </location>
</feature>
<dbReference type="InterPro" id="IPR037143">
    <property type="entry name" value="4-PPantetheinyl_Trfase_dom_sf"/>
</dbReference>